<dbReference type="SUPFAM" id="SSF69786">
    <property type="entry name" value="YggU-like"/>
    <property type="match status" value="1"/>
</dbReference>
<evidence type="ECO:0000256" key="2">
    <source>
        <dbReference type="HAMAP-Rule" id="MF_00634"/>
    </source>
</evidence>
<sequence length="110" mass="11739">MSWPQGGGVRVDVAVVPNAKRTEAIGLHDGALRVRLAAPPVDGAANEALQRWLAGALDVPLRAVELVLGQTSRRKRLQVQADVAAVEHWLQALREAGVLEAQRQGPPTEA</sequence>
<dbReference type="SMART" id="SM01152">
    <property type="entry name" value="DUF167"/>
    <property type="match status" value="1"/>
</dbReference>
<comment type="similarity">
    <text evidence="1 2">Belongs to the UPF0235 family.</text>
</comment>
<dbReference type="RefSeq" id="WP_305750882.1">
    <property type="nucleotide sequence ID" value="NZ_JAUZEE010000010.1"/>
</dbReference>
<comment type="caution">
    <text evidence="3">The sequence shown here is derived from an EMBL/GenBank/DDBJ whole genome shotgun (WGS) entry which is preliminary data.</text>
</comment>
<dbReference type="PANTHER" id="PTHR13420">
    <property type="entry name" value="UPF0235 PROTEIN C15ORF40"/>
    <property type="match status" value="1"/>
</dbReference>
<proteinExistence type="inferred from homology"/>
<dbReference type="NCBIfam" id="TIGR00251">
    <property type="entry name" value="DUF167 family protein"/>
    <property type="match status" value="1"/>
</dbReference>
<organism evidence="3 4">
    <name type="scientific">Leptothrix discophora</name>
    <dbReference type="NCBI Taxonomy" id="89"/>
    <lineage>
        <taxon>Bacteria</taxon>
        <taxon>Pseudomonadati</taxon>
        <taxon>Pseudomonadota</taxon>
        <taxon>Betaproteobacteria</taxon>
        <taxon>Burkholderiales</taxon>
        <taxon>Sphaerotilaceae</taxon>
        <taxon>Leptothrix</taxon>
    </lineage>
</organism>
<protein>
    <recommendedName>
        <fullName evidence="2">UPF0235 protein Q8X39_16790</fullName>
    </recommendedName>
</protein>
<dbReference type="InterPro" id="IPR036591">
    <property type="entry name" value="YggU-like_sf"/>
</dbReference>
<keyword evidence="4" id="KW-1185">Reference proteome</keyword>
<dbReference type="PANTHER" id="PTHR13420:SF7">
    <property type="entry name" value="UPF0235 PROTEIN C15ORF40"/>
    <property type="match status" value="1"/>
</dbReference>
<accession>A0ABT9G726</accession>
<dbReference type="EMBL" id="JAUZEE010000010">
    <property type="protein sequence ID" value="MDP4302296.1"/>
    <property type="molecule type" value="Genomic_DNA"/>
</dbReference>
<evidence type="ECO:0000313" key="3">
    <source>
        <dbReference type="EMBL" id="MDP4302296.1"/>
    </source>
</evidence>
<evidence type="ECO:0000313" key="4">
    <source>
        <dbReference type="Proteomes" id="UP001235760"/>
    </source>
</evidence>
<dbReference type="Pfam" id="PF02594">
    <property type="entry name" value="DUF167"/>
    <property type="match status" value="1"/>
</dbReference>
<dbReference type="HAMAP" id="MF_00634">
    <property type="entry name" value="UPF0235"/>
    <property type="match status" value="1"/>
</dbReference>
<dbReference type="Proteomes" id="UP001235760">
    <property type="component" value="Unassembled WGS sequence"/>
</dbReference>
<evidence type="ECO:0000256" key="1">
    <source>
        <dbReference type="ARBA" id="ARBA00010364"/>
    </source>
</evidence>
<reference evidence="3 4" key="1">
    <citation type="submission" date="2023-08" db="EMBL/GenBank/DDBJ databases">
        <authorList>
            <person name="Roldan D.M."/>
            <person name="Menes R.J."/>
        </authorList>
    </citation>
    <scope>NUCLEOTIDE SEQUENCE [LARGE SCALE GENOMIC DNA]</scope>
    <source>
        <strain evidence="3 4">CCM 2812</strain>
    </source>
</reference>
<gene>
    <name evidence="3" type="ORF">Q8X39_16790</name>
</gene>
<dbReference type="InterPro" id="IPR003746">
    <property type="entry name" value="DUF167"/>
</dbReference>
<name>A0ABT9G726_LEPDI</name>
<dbReference type="Gene3D" id="3.30.1200.10">
    <property type="entry name" value="YggU-like"/>
    <property type="match status" value="1"/>
</dbReference>